<keyword evidence="2 5" id="KW-0067">ATP-binding</keyword>
<dbReference type="STRING" id="6573.A0A210QZ23"/>
<dbReference type="GO" id="GO:0005759">
    <property type="term" value="C:mitochondrial matrix"/>
    <property type="evidence" value="ECO:0007669"/>
    <property type="project" value="TreeGrafter"/>
</dbReference>
<dbReference type="PANTHER" id="PTHR48102">
    <property type="entry name" value="ATP-DEPENDENT CLP PROTEASE ATP-BINDING SUBUNIT CLPX-LIKE, MITOCHONDRIAL-RELATED"/>
    <property type="match status" value="1"/>
</dbReference>
<dbReference type="GO" id="GO:0008233">
    <property type="term" value="F:peptidase activity"/>
    <property type="evidence" value="ECO:0007669"/>
    <property type="project" value="UniProtKB-KW"/>
</dbReference>
<dbReference type="AlphaFoldDB" id="A0A210QZ23"/>
<evidence type="ECO:0000313" key="5">
    <source>
        <dbReference type="EMBL" id="OWF53977.1"/>
    </source>
</evidence>
<dbReference type="InterPro" id="IPR027417">
    <property type="entry name" value="P-loop_NTPase"/>
</dbReference>
<proteinExistence type="predicted"/>
<dbReference type="InterPro" id="IPR050052">
    <property type="entry name" value="ATP-dep_Clp_protease_ClpX"/>
</dbReference>
<evidence type="ECO:0000259" key="3">
    <source>
        <dbReference type="SMART" id="SM00382"/>
    </source>
</evidence>
<dbReference type="SUPFAM" id="SSF52540">
    <property type="entry name" value="P-loop containing nucleoside triphosphate hydrolases"/>
    <property type="match status" value="1"/>
</dbReference>
<dbReference type="PANTHER" id="PTHR48102:SF7">
    <property type="entry name" value="ATP-DEPENDENT CLP PROTEASE ATP-BINDING SUBUNIT CLPX-LIKE, MITOCHONDRIAL"/>
    <property type="match status" value="1"/>
</dbReference>
<dbReference type="InterPro" id="IPR003593">
    <property type="entry name" value="AAA+_ATPase"/>
</dbReference>
<dbReference type="OrthoDB" id="1721884at2759"/>
<dbReference type="InterPro" id="IPR003959">
    <property type="entry name" value="ATPase_AAA_core"/>
</dbReference>
<keyword evidence="1" id="KW-0547">Nucleotide-binding</keyword>
<gene>
    <name evidence="5" type="ORF">KP79_PYT15340</name>
</gene>
<dbReference type="InterPro" id="IPR019489">
    <property type="entry name" value="Clp_ATPase_C"/>
</dbReference>
<protein>
    <submittedName>
        <fullName evidence="5">ATP-dependent Clp protease ATP-binding subunit clpX-like, mitochondrial</fullName>
    </submittedName>
</protein>
<name>A0A210QZ23_MIZYE</name>
<dbReference type="EMBL" id="NEDP02001165">
    <property type="protein sequence ID" value="OWF53977.1"/>
    <property type="molecule type" value="Genomic_DNA"/>
</dbReference>
<dbReference type="Gene3D" id="3.40.50.300">
    <property type="entry name" value="P-loop containing nucleotide triphosphate hydrolases"/>
    <property type="match status" value="1"/>
</dbReference>
<dbReference type="Pfam" id="PF10431">
    <property type="entry name" value="ClpB_D2-small"/>
    <property type="match status" value="1"/>
</dbReference>
<dbReference type="SMART" id="SM01086">
    <property type="entry name" value="ClpB_D2-small"/>
    <property type="match status" value="1"/>
</dbReference>
<dbReference type="GO" id="GO:0005524">
    <property type="term" value="F:ATP binding"/>
    <property type="evidence" value="ECO:0007669"/>
    <property type="project" value="UniProtKB-KW"/>
</dbReference>
<keyword evidence="5" id="KW-0378">Hydrolase</keyword>
<feature type="domain" description="Clp ATPase C-terminal" evidence="4">
    <location>
        <begin position="482"/>
        <end position="574"/>
    </location>
</feature>
<dbReference type="GO" id="GO:0016887">
    <property type="term" value="F:ATP hydrolysis activity"/>
    <property type="evidence" value="ECO:0007669"/>
    <property type="project" value="InterPro"/>
</dbReference>
<dbReference type="SMART" id="SM00382">
    <property type="entry name" value="AAA"/>
    <property type="match status" value="1"/>
</dbReference>
<dbReference type="NCBIfam" id="NF003745">
    <property type="entry name" value="PRK05342.1"/>
    <property type="match status" value="1"/>
</dbReference>
<comment type="caution">
    <text evidence="5">The sequence shown here is derived from an EMBL/GenBank/DDBJ whole genome shotgun (WGS) entry which is preliminary data.</text>
</comment>
<evidence type="ECO:0000313" key="6">
    <source>
        <dbReference type="Proteomes" id="UP000242188"/>
    </source>
</evidence>
<dbReference type="Proteomes" id="UP000242188">
    <property type="component" value="Unassembled WGS sequence"/>
</dbReference>
<keyword evidence="5" id="KW-0645">Protease</keyword>
<organism evidence="5 6">
    <name type="scientific">Mizuhopecten yessoensis</name>
    <name type="common">Japanese scallop</name>
    <name type="synonym">Patinopecten yessoensis</name>
    <dbReference type="NCBI Taxonomy" id="6573"/>
    <lineage>
        <taxon>Eukaryota</taxon>
        <taxon>Metazoa</taxon>
        <taxon>Spiralia</taxon>
        <taxon>Lophotrochozoa</taxon>
        <taxon>Mollusca</taxon>
        <taxon>Bivalvia</taxon>
        <taxon>Autobranchia</taxon>
        <taxon>Pteriomorphia</taxon>
        <taxon>Pectinida</taxon>
        <taxon>Pectinoidea</taxon>
        <taxon>Pectinidae</taxon>
        <taxon>Mizuhopecten</taxon>
    </lineage>
</organism>
<evidence type="ECO:0000259" key="4">
    <source>
        <dbReference type="SMART" id="SM01086"/>
    </source>
</evidence>
<evidence type="ECO:0000256" key="2">
    <source>
        <dbReference type="ARBA" id="ARBA00022840"/>
    </source>
</evidence>
<dbReference type="Pfam" id="PF07724">
    <property type="entry name" value="AAA_2"/>
    <property type="match status" value="1"/>
</dbReference>
<feature type="domain" description="AAA+ ATPase" evidence="3">
    <location>
        <begin position="270"/>
        <end position="417"/>
    </location>
</feature>
<reference evidence="5 6" key="1">
    <citation type="journal article" date="2017" name="Nat. Ecol. Evol.">
        <title>Scallop genome provides insights into evolution of bilaterian karyotype and development.</title>
        <authorList>
            <person name="Wang S."/>
            <person name="Zhang J."/>
            <person name="Jiao W."/>
            <person name="Li J."/>
            <person name="Xun X."/>
            <person name="Sun Y."/>
            <person name="Guo X."/>
            <person name="Huan P."/>
            <person name="Dong B."/>
            <person name="Zhang L."/>
            <person name="Hu X."/>
            <person name="Sun X."/>
            <person name="Wang J."/>
            <person name="Zhao C."/>
            <person name="Wang Y."/>
            <person name="Wang D."/>
            <person name="Huang X."/>
            <person name="Wang R."/>
            <person name="Lv J."/>
            <person name="Li Y."/>
            <person name="Zhang Z."/>
            <person name="Liu B."/>
            <person name="Lu W."/>
            <person name="Hui Y."/>
            <person name="Liang J."/>
            <person name="Zhou Z."/>
            <person name="Hou R."/>
            <person name="Li X."/>
            <person name="Liu Y."/>
            <person name="Li H."/>
            <person name="Ning X."/>
            <person name="Lin Y."/>
            <person name="Zhao L."/>
            <person name="Xing Q."/>
            <person name="Dou J."/>
            <person name="Li Y."/>
            <person name="Mao J."/>
            <person name="Guo H."/>
            <person name="Dou H."/>
            <person name="Li T."/>
            <person name="Mu C."/>
            <person name="Jiang W."/>
            <person name="Fu Q."/>
            <person name="Fu X."/>
            <person name="Miao Y."/>
            <person name="Liu J."/>
            <person name="Yu Q."/>
            <person name="Li R."/>
            <person name="Liao H."/>
            <person name="Li X."/>
            <person name="Kong Y."/>
            <person name="Jiang Z."/>
            <person name="Chourrout D."/>
            <person name="Li R."/>
            <person name="Bao Z."/>
        </authorList>
    </citation>
    <scope>NUCLEOTIDE SEQUENCE [LARGE SCALE GENOMIC DNA]</scope>
    <source>
        <strain evidence="5 6">PY_sf001</strain>
    </source>
</reference>
<dbReference type="Gene3D" id="1.10.8.60">
    <property type="match status" value="1"/>
</dbReference>
<accession>A0A210QZ23</accession>
<dbReference type="GO" id="GO:0051603">
    <property type="term" value="P:proteolysis involved in protein catabolic process"/>
    <property type="evidence" value="ECO:0007669"/>
    <property type="project" value="TreeGrafter"/>
</dbReference>
<evidence type="ECO:0000256" key="1">
    <source>
        <dbReference type="ARBA" id="ARBA00022741"/>
    </source>
</evidence>
<sequence length="591" mass="65194">MKSKCLNTDNKSQQHGSVMLQTADQSSELVYRKMQAFVRNRTAAVHDVVMAGIGLCRRCIHPLKNLAISRLGYLGNNLVAIKIIQDVPKRSITTDNLKYKGDMRSGRARDGSFLNCPKCGSSLEYLDAVDRTFVRCVSMTCKSMFIDGPELHEHVQEETKPLTPKMIHEYLNRYVTGQHRAKKVLATQTFNHYMRVRHHQSQIAKASPVQPYMDCYNMDTQSPLGKLSRPDALLAVSGSPMLNRQSPLPPAKAMTPIQLTEVGDKEVQLDKSNILLLGPTGVGKTLLSSKLAECLGVPFAVADCTTLTSAGYVGEDVEGVLSRLLLNANNDVEKCETGIIFLDEIDKIKVPRHNVGRDVGGEGVQQAFLKTLEGTTTTVSLKNKKNELIQINTKNILFIASGAFIGLDKIIQARISEKDFGFGACFNQKEEISETSSTEGLDEDSAKLDAILEKVEAVDLMKFGMIPELCGRIPVLVTLHSLGVNSLVKILTEPVDAPIRQYKKIFSESDSEFEYEDGALNAIADIAMKKKTGARGLRTVLENVLNEAMYEVPGSKIVKVTLTEDSVKKGTPVMYTLADEEEEYERVNTTA</sequence>
<keyword evidence="6" id="KW-1185">Reference proteome</keyword>